<evidence type="ECO:0000259" key="3">
    <source>
        <dbReference type="Pfam" id="PF09423"/>
    </source>
</evidence>
<keyword evidence="2" id="KW-0732">Signal</keyword>
<dbReference type="Gene3D" id="3.60.21.70">
    <property type="entry name" value="PhoD-like phosphatase"/>
    <property type="match status" value="1"/>
</dbReference>
<dbReference type="CDD" id="cd07389">
    <property type="entry name" value="MPP_PhoD"/>
    <property type="match status" value="1"/>
</dbReference>
<feature type="domain" description="PhoD-like phosphatase metallophosphatase" evidence="3">
    <location>
        <begin position="27"/>
        <end position="243"/>
    </location>
</feature>
<evidence type="ECO:0000313" key="5">
    <source>
        <dbReference type="Proteomes" id="UP001162131"/>
    </source>
</evidence>
<comment type="caution">
    <text evidence="4">The sequence shown here is derived from an EMBL/GenBank/DDBJ whole genome shotgun (WGS) entry which is preliminary data.</text>
</comment>
<proteinExistence type="predicted"/>
<dbReference type="SUPFAM" id="SSF56300">
    <property type="entry name" value="Metallo-dependent phosphatases"/>
    <property type="match status" value="1"/>
</dbReference>
<dbReference type="Proteomes" id="UP001162131">
    <property type="component" value="Unassembled WGS sequence"/>
</dbReference>
<name>A0AAU9KAW4_9CILI</name>
<organism evidence="4 5">
    <name type="scientific">Blepharisma stoltei</name>
    <dbReference type="NCBI Taxonomy" id="1481888"/>
    <lineage>
        <taxon>Eukaryota</taxon>
        <taxon>Sar</taxon>
        <taxon>Alveolata</taxon>
        <taxon>Ciliophora</taxon>
        <taxon>Postciliodesmatophora</taxon>
        <taxon>Heterotrichea</taxon>
        <taxon>Heterotrichida</taxon>
        <taxon>Blepharismidae</taxon>
        <taxon>Blepharisma</taxon>
    </lineage>
</organism>
<keyword evidence="5" id="KW-1185">Reference proteome</keyword>
<evidence type="ECO:0000313" key="4">
    <source>
        <dbReference type="EMBL" id="CAG9335618.1"/>
    </source>
</evidence>
<feature type="transmembrane region" description="Helical" evidence="1">
    <location>
        <begin position="352"/>
        <end position="377"/>
    </location>
</feature>
<feature type="signal peptide" evidence="2">
    <location>
        <begin position="1"/>
        <end position="21"/>
    </location>
</feature>
<dbReference type="InterPro" id="IPR018946">
    <property type="entry name" value="PhoD-like_MPP"/>
</dbReference>
<gene>
    <name evidence="4" type="ORF">BSTOLATCC_MIC64083</name>
</gene>
<sequence>MKIQLVLVGIIFALPLSPTKTISKIAFGSCYGQFNNSNPRIFTSINTWQPDLFLWLGDVVYADEMYLPFMHTTMKFSDWQQTYNNLKTLPSYAELSNSTMVTGIWDDHDYGLNAGNKTFIHKEISKQFFLEFLNETRDHEGIYHSVMFGESGKRIKLILLDNRWFSDDKDNPDGDTFGEEQWEWLGKELKNPGEITLILVGIQVNVEYRYLLAEMIHEKSRIRLLNLIKDIPGVILVTGDIHYGELLLNKCWKYPIYEITASGLSHTELTTYGPVIIPYFSIYVQMPYNVYPRVHEKHFSTFEIDWETGLIEITHKNTLGDLIHSHTFYLKDLYTETSINYICNQSLSDRHYAQFLTGLIIFILPILINLISFIIFLRKFSHCY</sequence>
<accession>A0AAU9KAW4</accession>
<feature type="chain" id="PRO_5043560801" description="PhoD-like phosphatase metallophosphatase domain-containing protein" evidence="2">
    <location>
        <begin position="22"/>
        <end position="384"/>
    </location>
</feature>
<dbReference type="PANTHER" id="PTHR33987">
    <property type="entry name" value="CALCINEURIN-LIKE METALLO-PHOSPHOESTERASE SUPERFAMILY PROTEIN"/>
    <property type="match status" value="1"/>
</dbReference>
<dbReference type="InterPro" id="IPR029052">
    <property type="entry name" value="Metallo-depent_PP-like"/>
</dbReference>
<dbReference type="EMBL" id="CAJZBQ010000062">
    <property type="protein sequence ID" value="CAG9335618.1"/>
    <property type="molecule type" value="Genomic_DNA"/>
</dbReference>
<reference evidence="4" key="1">
    <citation type="submission" date="2021-09" db="EMBL/GenBank/DDBJ databases">
        <authorList>
            <consortium name="AG Swart"/>
            <person name="Singh M."/>
            <person name="Singh A."/>
            <person name="Seah K."/>
            <person name="Emmerich C."/>
        </authorList>
    </citation>
    <scope>NUCLEOTIDE SEQUENCE</scope>
    <source>
        <strain evidence="4">ATCC30299</strain>
    </source>
</reference>
<dbReference type="InterPro" id="IPR038607">
    <property type="entry name" value="PhoD-like_sf"/>
</dbReference>
<evidence type="ECO:0000256" key="2">
    <source>
        <dbReference type="SAM" id="SignalP"/>
    </source>
</evidence>
<dbReference type="Pfam" id="PF09423">
    <property type="entry name" value="PhoD"/>
    <property type="match status" value="1"/>
</dbReference>
<keyword evidence="1" id="KW-0472">Membrane</keyword>
<evidence type="ECO:0000256" key="1">
    <source>
        <dbReference type="SAM" id="Phobius"/>
    </source>
</evidence>
<keyword evidence="1" id="KW-1133">Transmembrane helix</keyword>
<dbReference type="AlphaFoldDB" id="A0AAU9KAW4"/>
<protein>
    <recommendedName>
        <fullName evidence="3">PhoD-like phosphatase metallophosphatase domain-containing protein</fullName>
    </recommendedName>
</protein>
<dbReference type="PANTHER" id="PTHR33987:SF1">
    <property type="entry name" value="CALCINEURIN-LIKE METALLO-PHOSPHOESTERASE SUPERFAMILY PROTEIN"/>
    <property type="match status" value="1"/>
</dbReference>
<keyword evidence="1" id="KW-0812">Transmembrane</keyword>